<protein>
    <submittedName>
        <fullName evidence="2">Uncharacterized protein</fullName>
    </submittedName>
</protein>
<evidence type="ECO:0000313" key="2">
    <source>
        <dbReference type="EMBL" id="GGL69729.1"/>
    </source>
</evidence>
<dbReference type="Proteomes" id="UP000607197">
    <property type="component" value="Unassembled WGS sequence"/>
</dbReference>
<accession>A0A830FFL2</accession>
<reference evidence="2" key="1">
    <citation type="journal article" date="2014" name="Int. J. Syst. Evol. Microbiol.">
        <title>Complete genome sequence of Corynebacterium casei LMG S-19264T (=DSM 44701T), isolated from a smear-ripened cheese.</title>
        <authorList>
            <consortium name="US DOE Joint Genome Institute (JGI-PGF)"/>
            <person name="Walter F."/>
            <person name="Albersmeier A."/>
            <person name="Kalinowski J."/>
            <person name="Ruckert C."/>
        </authorList>
    </citation>
    <scope>NUCLEOTIDE SEQUENCE</scope>
    <source>
        <strain evidence="2">JCM 19596</strain>
    </source>
</reference>
<evidence type="ECO:0000313" key="3">
    <source>
        <dbReference type="Proteomes" id="UP000607197"/>
    </source>
</evidence>
<sequence>MVEVAVGDDDGVRLGRLDGELRGGPGEHPEVEEEGVVHEDGAPTDLADAAEEPNVHSWAYAAEWFGPVGARRRRVRSLLELPGILLAGRMIIDVGAETY</sequence>
<reference evidence="2" key="2">
    <citation type="submission" date="2020-09" db="EMBL/GenBank/DDBJ databases">
        <authorList>
            <person name="Sun Q."/>
            <person name="Ohkuma M."/>
        </authorList>
    </citation>
    <scope>NUCLEOTIDE SEQUENCE</scope>
    <source>
        <strain evidence="2">JCM 19596</strain>
    </source>
</reference>
<gene>
    <name evidence="2" type="ORF">GCM10009039_29640</name>
</gene>
<name>A0A830FFL2_9EURY</name>
<feature type="compositionally biased region" description="Basic and acidic residues" evidence="1">
    <location>
        <begin position="10"/>
        <end position="37"/>
    </location>
</feature>
<organism evidence="2 3">
    <name type="scientific">Halocalculus aciditolerans</name>
    <dbReference type="NCBI Taxonomy" id="1383812"/>
    <lineage>
        <taxon>Archaea</taxon>
        <taxon>Methanobacteriati</taxon>
        <taxon>Methanobacteriota</taxon>
        <taxon>Stenosarchaea group</taxon>
        <taxon>Halobacteria</taxon>
        <taxon>Halobacteriales</taxon>
        <taxon>Halobacteriaceae</taxon>
        <taxon>Halocalculus</taxon>
    </lineage>
</organism>
<feature type="region of interest" description="Disordered" evidence="1">
    <location>
        <begin position="1"/>
        <end position="37"/>
    </location>
</feature>
<dbReference type="AlphaFoldDB" id="A0A830FFL2"/>
<evidence type="ECO:0000256" key="1">
    <source>
        <dbReference type="SAM" id="MobiDB-lite"/>
    </source>
</evidence>
<keyword evidence="3" id="KW-1185">Reference proteome</keyword>
<proteinExistence type="predicted"/>
<comment type="caution">
    <text evidence="2">The sequence shown here is derived from an EMBL/GenBank/DDBJ whole genome shotgun (WGS) entry which is preliminary data.</text>
</comment>
<dbReference type="EMBL" id="BMPG01000004">
    <property type="protein sequence ID" value="GGL69729.1"/>
    <property type="molecule type" value="Genomic_DNA"/>
</dbReference>